<keyword evidence="1" id="KW-0732">Signal</keyword>
<evidence type="ECO:0000313" key="4">
    <source>
        <dbReference type="Proteomes" id="UP000663281"/>
    </source>
</evidence>
<evidence type="ECO:0000313" key="3">
    <source>
        <dbReference type="EMBL" id="QSX30437.1"/>
    </source>
</evidence>
<evidence type="ECO:0000259" key="2">
    <source>
        <dbReference type="Pfam" id="PF09832"/>
    </source>
</evidence>
<dbReference type="Proteomes" id="UP000663281">
    <property type="component" value="Chromosome"/>
</dbReference>
<evidence type="ECO:0000256" key="1">
    <source>
        <dbReference type="SAM" id="SignalP"/>
    </source>
</evidence>
<dbReference type="KEGG" id="scyp:JYB88_01910"/>
<feature type="signal peptide" evidence="1">
    <location>
        <begin position="1"/>
        <end position="21"/>
    </location>
</feature>
<accession>A0A975ALI3</accession>
<name>A0A975ALI3_9GAMM</name>
<gene>
    <name evidence="3" type="ORF">JYB88_01910</name>
</gene>
<dbReference type="EMBL" id="CP071504">
    <property type="protein sequence ID" value="QSX30437.1"/>
    <property type="molecule type" value="Genomic_DNA"/>
</dbReference>
<sequence length="172" mass="19517">MKKSLTALLLGASLLTLPAMAGEVDRRAQVEELLNAMKADSLMDSIYSQMDGMMQQMAAQLQVKDSEREQFTAYTQKVIQLITDEMGWNKIKGPMVDIYVNNYSEKELADMLAFYRSESGQSMVNKMPAVMQQSMQYTMGMMQQLTPKIQAMSQEFQQQLQASREQAQSSKQ</sequence>
<organism evidence="3 4">
    <name type="scientific">Shewanella cyperi</name>
    <dbReference type="NCBI Taxonomy" id="2814292"/>
    <lineage>
        <taxon>Bacteria</taxon>
        <taxon>Pseudomonadati</taxon>
        <taxon>Pseudomonadota</taxon>
        <taxon>Gammaproteobacteria</taxon>
        <taxon>Alteromonadales</taxon>
        <taxon>Shewanellaceae</taxon>
        <taxon>Shewanella</taxon>
    </lineage>
</organism>
<proteinExistence type="predicted"/>
<dbReference type="Pfam" id="PF09832">
    <property type="entry name" value="DUF2059"/>
    <property type="match status" value="1"/>
</dbReference>
<keyword evidence="4" id="KW-1185">Reference proteome</keyword>
<feature type="domain" description="DUF2059" evidence="2">
    <location>
        <begin position="90"/>
        <end position="147"/>
    </location>
</feature>
<feature type="chain" id="PRO_5037915047" evidence="1">
    <location>
        <begin position="22"/>
        <end position="172"/>
    </location>
</feature>
<dbReference type="AlphaFoldDB" id="A0A975ALI3"/>
<reference evidence="3 4" key="1">
    <citation type="submission" date="2021-03" db="EMBL/GenBank/DDBJ databases">
        <title>Novel species identification of genus Shewanella.</title>
        <authorList>
            <person name="Liu G."/>
            <person name="Zhang Q."/>
        </authorList>
    </citation>
    <scope>NUCLEOTIDE SEQUENCE [LARGE SCALE GENOMIC DNA]</scope>
    <source>
        <strain evidence="3 4">FJAT-53726</strain>
    </source>
</reference>
<protein>
    <submittedName>
        <fullName evidence="3">DUF2059 domain-containing protein</fullName>
    </submittedName>
</protein>
<dbReference type="RefSeq" id="WP_207321767.1">
    <property type="nucleotide sequence ID" value="NZ_CP071501.1"/>
</dbReference>
<dbReference type="InterPro" id="IPR018637">
    <property type="entry name" value="DUF2059"/>
</dbReference>